<dbReference type="Proteomes" id="UP000521943">
    <property type="component" value="Unassembled WGS sequence"/>
</dbReference>
<dbReference type="EMBL" id="JACGCI010000001">
    <property type="protein sequence ID" value="KAF6766213.1"/>
    <property type="molecule type" value="Genomic_DNA"/>
</dbReference>
<sequence length="752" mass="80003">MQLLFSPAIGEAVKIPVSDARVASDNLVLKFEASLGAEDYKRVKEGGVRVQLWSNLPSGNDHTSGRWGELDFQVAEEQLLTIAQPLCDRSAANAAYRVNLVGNDQERRPASVERLVLSVPVGLAAFSGGRRYGFTYRVLYSDGGVVWLGSHGRDGSIVLTGTAIVGAELGEGWSPVGPGGHGLVRRLDSSDIEGQAIAKVPSLGDHQVWAFDKSLCLRSSTSGFVPNAQLFIAVPRRQRSQHYDAPAYVLSATQGAYMSASPSTGVISGVGTGDVLFQTCSDPRLLPILFQAALAHGGVGEQVGLSVSEDENGWLLLLSPRSQSPTKGVLIPTNRANTQANIALDVARLAGIVTSPLKEGTAPEFCVFSPSTFDYEYIDTKRSAESPVEEHNDVVFSVPSSGGEFTLSRVYDLAGKDGPACKVSVLSSHGSASVIHTVKAVPVVLPTPLPTPPPSPQLQHRSSHRRSPTVTFVPEPIIIPSVDSSDDGELTHLNANGSSSHAGGEAPSASREVISVSRSAPLRRRGIIGLVRYFFSVFTFYGGALFYLIMLGPLISRLRRAPSMVENDRAALERTDVGPSEAPTLTEGNGDGESPEWDEEDDVTVTGDDTNGHGDLVDDEDKPRGNTPDAVVPLESPIPVVPQVESDPFPTDLFSADLYPNLDEQANGKVLVKVALITPNSGREVDSTVSGKGLLSSLGKAITLDGNDVEDVAETNLKVGDAKRGQVRYDYHLIEFPISSDSTNVAMKVKGL</sequence>
<protein>
    <submittedName>
        <fullName evidence="3">Uncharacterized protein</fullName>
    </submittedName>
</protein>
<keyword evidence="4" id="KW-1185">Reference proteome</keyword>
<organism evidence="3 4">
    <name type="scientific">Ephemerocybe angulata</name>
    <dbReference type="NCBI Taxonomy" id="980116"/>
    <lineage>
        <taxon>Eukaryota</taxon>
        <taxon>Fungi</taxon>
        <taxon>Dikarya</taxon>
        <taxon>Basidiomycota</taxon>
        <taxon>Agaricomycotina</taxon>
        <taxon>Agaricomycetes</taxon>
        <taxon>Agaricomycetidae</taxon>
        <taxon>Agaricales</taxon>
        <taxon>Agaricineae</taxon>
        <taxon>Psathyrellaceae</taxon>
        <taxon>Ephemerocybe</taxon>
    </lineage>
</organism>
<proteinExistence type="predicted"/>
<dbReference type="AlphaFoldDB" id="A0A8H6IIS4"/>
<evidence type="ECO:0000313" key="3">
    <source>
        <dbReference type="EMBL" id="KAF6766213.1"/>
    </source>
</evidence>
<keyword evidence="2" id="KW-0472">Membrane</keyword>
<evidence type="ECO:0000256" key="1">
    <source>
        <dbReference type="SAM" id="MobiDB-lite"/>
    </source>
</evidence>
<reference evidence="3 4" key="1">
    <citation type="submission" date="2020-07" db="EMBL/GenBank/DDBJ databases">
        <title>Comparative genomics of pyrophilous fungi reveals a link between fire events and developmental genes.</title>
        <authorList>
            <consortium name="DOE Joint Genome Institute"/>
            <person name="Steindorff A.S."/>
            <person name="Carver A."/>
            <person name="Calhoun S."/>
            <person name="Stillman K."/>
            <person name="Liu H."/>
            <person name="Lipzen A."/>
            <person name="Pangilinan J."/>
            <person name="Labutti K."/>
            <person name="Bruns T.D."/>
            <person name="Grigoriev I.V."/>
        </authorList>
    </citation>
    <scope>NUCLEOTIDE SEQUENCE [LARGE SCALE GENOMIC DNA]</scope>
    <source>
        <strain evidence="3 4">CBS 144469</strain>
    </source>
</reference>
<feature type="compositionally biased region" description="Acidic residues" evidence="1">
    <location>
        <begin position="593"/>
        <end position="603"/>
    </location>
</feature>
<feature type="compositionally biased region" description="Basic and acidic residues" evidence="1">
    <location>
        <begin position="610"/>
        <end position="624"/>
    </location>
</feature>
<accession>A0A8H6IIS4</accession>
<evidence type="ECO:0000313" key="4">
    <source>
        <dbReference type="Proteomes" id="UP000521943"/>
    </source>
</evidence>
<feature type="region of interest" description="Disordered" evidence="1">
    <location>
        <begin position="570"/>
        <end position="634"/>
    </location>
</feature>
<feature type="region of interest" description="Disordered" evidence="1">
    <location>
        <begin position="482"/>
        <end position="512"/>
    </location>
</feature>
<feature type="region of interest" description="Disordered" evidence="1">
    <location>
        <begin position="448"/>
        <end position="467"/>
    </location>
</feature>
<keyword evidence="2" id="KW-1133">Transmembrane helix</keyword>
<evidence type="ECO:0000256" key="2">
    <source>
        <dbReference type="SAM" id="Phobius"/>
    </source>
</evidence>
<feature type="transmembrane region" description="Helical" evidence="2">
    <location>
        <begin position="533"/>
        <end position="555"/>
    </location>
</feature>
<name>A0A8H6IIS4_9AGAR</name>
<gene>
    <name evidence="3" type="ORF">DFP72DRAFT_10531</name>
</gene>
<comment type="caution">
    <text evidence="3">The sequence shown here is derived from an EMBL/GenBank/DDBJ whole genome shotgun (WGS) entry which is preliminary data.</text>
</comment>
<dbReference type="OrthoDB" id="3178019at2759"/>
<keyword evidence="2" id="KW-0812">Transmembrane</keyword>